<dbReference type="SMART" id="SM00860">
    <property type="entry name" value="SMI1_KNR4"/>
    <property type="match status" value="1"/>
</dbReference>
<proteinExistence type="predicted"/>
<dbReference type="Proteomes" id="UP000251891">
    <property type="component" value="Unassembled WGS sequence"/>
</dbReference>
<dbReference type="RefSeq" id="WP_111871953.1">
    <property type="nucleotide sequence ID" value="NZ_QLYX01000022.1"/>
</dbReference>
<dbReference type="AlphaFoldDB" id="A0A365GYP7"/>
<organism evidence="2 3">
    <name type="scientific">Actinomadura craniellae</name>
    <dbReference type="NCBI Taxonomy" id="2231787"/>
    <lineage>
        <taxon>Bacteria</taxon>
        <taxon>Bacillati</taxon>
        <taxon>Actinomycetota</taxon>
        <taxon>Actinomycetes</taxon>
        <taxon>Streptosporangiales</taxon>
        <taxon>Thermomonosporaceae</taxon>
        <taxon>Actinomadura</taxon>
    </lineage>
</organism>
<evidence type="ECO:0000259" key="1">
    <source>
        <dbReference type="SMART" id="SM00860"/>
    </source>
</evidence>
<feature type="domain" description="Knr4/Smi1-like" evidence="1">
    <location>
        <begin position="41"/>
        <end position="143"/>
    </location>
</feature>
<keyword evidence="3" id="KW-1185">Reference proteome</keyword>
<dbReference type="InterPro" id="IPR018958">
    <property type="entry name" value="Knr4/Smi1-like_dom"/>
</dbReference>
<evidence type="ECO:0000313" key="3">
    <source>
        <dbReference type="Proteomes" id="UP000251891"/>
    </source>
</evidence>
<sequence length="243" mass="27626">MAQKFDLVQEVSAGVEDRAAAWRFVRGFARDWASPLTDGDGWSEEDLAAAEERLGVRLPVALREAYLLLGRREDLTSNHDTLLSPAELYLDDRKEALVFRQENQGAASWGVLVADLGEADPAVFVRMDLADKRSEIWERWLDRLSLTFIEIVLSESVQAPGELTDFLGELEEEDLETLERDCTRLPFPEYPLCQQPPGTRWFTGPGVLLREDDRAVLYARGRTPEALDEVRDQIAGDWLNDYR</sequence>
<accession>A0A365GYP7</accession>
<comment type="caution">
    <text evidence="2">The sequence shown here is derived from an EMBL/GenBank/DDBJ whole genome shotgun (WGS) entry which is preliminary data.</text>
</comment>
<dbReference type="Pfam" id="PF09346">
    <property type="entry name" value="SMI1_KNR4"/>
    <property type="match status" value="1"/>
</dbReference>
<gene>
    <name evidence="2" type="ORF">DPM19_32645</name>
</gene>
<name>A0A365GYP7_9ACTN</name>
<dbReference type="OrthoDB" id="3698952at2"/>
<dbReference type="EMBL" id="QLYX01000022">
    <property type="protein sequence ID" value="RAY11053.1"/>
    <property type="molecule type" value="Genomic_DNA"/>
</dbReference>
<evidence type="ECO:0000313" key="2">
    <source>
        <dbReference type="EMBL" id="RAY11053.1"/>
    </source>
</evidence>
<reference evidence="2 3" key="1">
    <citation type="submission" date="2018-06" db="EMBL/GenBank/DDBJ databases">
        <title>Actinomadura craniellae sp. nov. isolated from marine sponge Craniella sp.</title>
        <authorList>
            <person name="Li L."/>
            <person name="Xu Q.H."/>
            <person name="Lin H.W."/>
            <person name="Lu Y.H."/>
        </authorList>
    </citation>
    <scope>NUCLEOTIDE SEQUENCE [LARGE SCALE GENOMIC DNA]</scope>
    <source>
        <strain evidence="2 3">LHW63021</strain>
    </source>
</reference>
<protein>
    <submittedName>
        <fullName evidence="2">SMI1/KNR4 family protein</fullName>
    </submittedName>
</protein>